<organism evidence="3">
    <name type="scientific">Schistocephalus solidus</name>
    <name type="common">Tapeworm</name>
    <dbReference type="NCBI Taxonomy" id="70667"/>
    <lineage>
        <taxon>Eukaryota</taxon>
        <taxon>Metazoa</taxon>
        <taxon>Spiralia</taxon>
        <taxon>Lophotrochozoa</taxon>
        <taxon>Platyhelminthes</taxon>
        <taxon>Cestoda</taxon>
        <taxon>Eucestoda</taxon>
        <taxon>Diphyllobothriidea</taxon>
        <taxon>Diphyllobothriidae</taxon>
        <taxon>Schistocephalus</taxon>
    </lineage>
</organism>
<reference evidence="3" key="1">
    <citation type="submission" date="2016-06" db="UniProtKB">
        <authorList>
            <consortium name="WormBaseParasite"/>
        </authorList>
    </citation>
    <scope>IDENTIFICATION</scope>
</reference>
<reference evidence="1 2" key="2">
    <citation type="submission" date="2018-11" db="EMBL/GenBank/DDBJ databases">
        <authorList>
            <consortium name="Pathogen Informatics"/>
        </authorList>
    </citation>
    <scope>NUCLEOTIDE SEQUENCE [LARGE SCALE GENOMIC DNA]</scope>
    <source>
        <strain evidence="1 2">NST_G2</strain>
    </source>
</reference>
<evidence type="ECO:0000313" key="1">
    <source>
        <dbReference type="EMBL" id="VDL90008.1"/>
    </source>
</evidence>
<protein>
    <submittedName>
        <fullName evidence="3">Reverse transcriptase domain-containing protein</fullName>
    </submittedName>
</protein>
<sequence length="112" mass="12742">MLSWGMLGKTNLKYNINELDFYYRYMDDIFFLADNTTEIDVLVRKFNSGRPSLKCSAESEVDNENAFLDVLLDKQEGKSIQLDTNHRVDPNEAFQVVTGLQPTSLRALANGC</sequence>
<gene>
    <name evidence="1" type="ORF">SSLN_LOCUS3623</name>
</gene>
<dbReference type="EMBL" id="UYSU01032598">
    <property type="protein sequence ID" value="VDL90008.1"/>
    <property type="molecule type" value="Genomic_DNA"/>
</dbReference>
<accession>A0A183SHC5</accession>
<dbReference type="WBParaSite" id="SSLN_0000373501-mRNA-1">
    <property type="protein sequence ID" value="SSLN_0000373501-mRNA-1"/>
    <property type="gene ID" value="SSLN_0000373501"/>
</dbReference>
<dbReference type="Proteomes" id="UP000275846">
    <property type="component" value="Unassembled WGS sequence"/>
</dbReference>
<dbReference type="AlphaFoldDB" id="A0A183SHC5"/>
<evidence type="ECO:0000313" key="2">
    <source>
        <dbReference type="Proteomes" id="UP000275846"/>
    </source>
</evidence>
<evidence type="ECO:0000313" key="3">
    <source>
        <dbReference type="WBParaSite" id="SSLN_0000373501-mRNA-1"/>
    </source>
</evidence>
<keyword evidence="2" id="KW-1185">Reference proteome</keyword>
<name>A0A183SHC5_SCHSO</name>
<proteinExistence type="predicted"/>